<dbReference type="NCBIfam" id="TIGR00738">
    <property type="entry name" value="rrf2_super"/>
    <property type="match status" value="1"/>
</dbReference>
<evidence type="ECO:0000313" key="3">
    <source>
        <dbReference type="Proteomes" id="UP000268229"/>
    </source>
</evidence>
<dbReference type="EMBL" id="LR134516">
    <property type="protein sequence ID" value="VEJ20769.1"/>
    <property type="molecule type" value="Genomic_DNA"/>
</dbReference>
<dbReference type="STRING" id="326522.BWD08_02155"/>
<proteinExistence type="predicted"/>
<dbReference type="GO" id="GO:0003677">
    <property type="term" value="F:DNA binding"/>
    <property type="evidence" value="ECO:0007669"/>
    <property type="project" value="UniProtKB-KW"/>
</dbReference>
<gene>
    <name evidence="2" type="primary">nsrR</name>
    <name evidence="2" type="ORF">NCTC12227_00482</name>
</gene>
<sequence length="154" mass="16681">MYLTQHTDYGLRVLIYTAINDDALVNIGTIADTYGISKSHLMKVVTALVKGGFLDSVRGKGGGLKLACSADQINIGAVVRHLEPMQMVECMGSDNDCLIAPNCRLAGIIGGGVKAFLNYLDGFTLADLLNKPTYNLLYLPKIEIVNDYRLSAVR</sequence>
<dbReference type="InterPro" id="IPR000944">
    <property type="entry name" value="Tscrpt_reg_Rrf2"/>
</dbReference>
<evidence type="ECO:0000256" key="1">
    <source>
        <dbReference type="ARBA" id="ARBA00023125"/>
    </source>
</evidence>
<dbReference type="RefSeq" id="WP_085389492.1">
    <property type="nucleotide sequence ID" value="NZ_JBGNXI010000009.1"/>
</dbReference>
<dbReference type="InterPro" id="IPR036390">
    <property type="entry name" value="WH_DNA-bd_sf"/>
</dbReference>
<organism evidence="2 3">
    <name type="scientific">Neisseria animaloris</name>
    <dbReference type="NCBI Taxonomy" id="326522"/>
    <lineage>
        <taxon>Bacteria</taxon>
        <taxon>Pseudomonadati</taxon>
        <taxon>Pseudomonadota</taxon>
        <taxon>Betaproteobacteria</taxon>
        <taxon>Neisseriales</taxon>
        <taxon>Neisseriaceae</taxon>
        <taxon>Neisseria</taxon>
    </lineage>
</organism>
<dbReference type="PANTHER" id="PTHR33221:SF4">
    <property type="entry name" value="HTH-TYPE TRANSCRIPTIONAL REPRESSOR NSRR"/>
    <property type="match status" value="1"/>
</dbReference>
<dbReference type="InterPro" id="IPR036388">
    <property type="entry name" value="WH-like_DNA-bd_sf"/>
</dbReference>
<dbReference type="PROSITE" id="PS51197">
    <property type="entry name" value="HTH_RRF2_2"/>
    <property type="match status" value="1"/>
</dbReference>
<dbReference type="OrthoDB" id="9795923at2"/>
<dbReference type="PANTHER" id="PTHR33221">
    <property type="entry name" value="WINGED HELIX-TURN-HELIX TRANSCRIPTIONAL REGULATOR, RRF2 FAMILY"/>
    <property type="match status" value="1"/>
</dbReference>
<name>A0A1X3CMT2_9NEIS</name>
<dbReference type="SUPFAM" id="SSF46785">
    <property type="entry name" value="Winged helix' DNA-binding domain"/>
    <property type="match status" value="1"/>
</dbReference>
<dbReference type="Gene3D" id="1.10.10.10">
    <property type="entry name" value="Winged helix-like DNA-binding domain superfamily/Winged helix DNA-binding domain"/>
    <property type="match status" value="1"/>
</dbReference>
<accession>A0A1X3CMT2</accession>
<dbReference type="Proteomes" id="UP000268229">
    <property type="component" value="Chromosome"/>
</dbReference>
<keyword evidence="1" id="KW-0238">DNA-binding</keyword>
<dbReference type="GO" id="GO:0005829">
    <property type="term" value="C:cytosol"/>
    <property type="evidence" value="ECO:0007669"/>
    <property type="project" value="TreeGrafter"/>
</dbReference>
<evidence type="ECO:0000313" key="2">
    <source>
        <dbReference type="EMBL" id="VEJ20769.1"/>
    </source>
</evidence>
<reference evidence="2 3" key="1">
    <citation type="submission" date="2018-12" db="EMBL/GenBank/DDBJ databases">
        <authorList>
            <consortium name="Pathogen Informatics"/>
        </authorList>
    </citation>
    <scope>NUCLEOTIDE SEQUENCE [LARGE SCALE GENOMIC DNA]</scope>
    <source>
        <strain evidence="2 3">NCTC12227</strain>
    </source>
</reference>
<dbReference type="GO" id="GO:0003700">
    <property type="term" value="F:DNA-binding transcription factor activity"/>
    <property type="evidence" value="ECO:0007669"/>
    <property type="project" value="TreeGrafter"/>
</dbReference>
<dbReference type="AlphaFoldDB" id="A0A1X3CMT2"/>
<protein>
    <submittedName>
        <fullName evidence="2">Transcriptional regulator</fullName>
    </submittedName>
</protein>
<dbReference type="KEGG" id="nani:NCTC12227_00482"/>
<keyword evidence="3" id="KW-1185">Reference proteome</keyword>
<dbReference type="Pfam" id="PF02082">
    <property type="entry name" value="Rrf2"/>
    <property type="match status" value="1"/>
</dbReference>